<dbReference type="Proteomes" id="UP001428774">
    <property type="component" value="Unassembled WGS sequence"/>
</dbReference>
<dbReference type="Pfam" id="PF17963">
    <property type="entry name" value="Big_9"/>
    <property type="match status" value="1"/>
</dbReference>
<feature type="compositionally biased region" description="Basic residues" evidence="1">
    <location>
        <begin position="218"/>
        <end position="232"/>
    </location>
</feature>
<evidence type="ECO:0000259" key="2">
    <source>
        <dbReference type="Pfam" id="PF22783"/>
    </source>
</evidence>
<dbReference type="InterPro" id="IPR048051">
    <property type="entry name" value="BapA-like_prefix-like"/>
</dbReference>
<dbReference type="Pfam" id="PF22783">
    <property type="entry name" value="BapA_N"/>
    <property type="match status" value="1"/>
</dbReference>
<dbReference type="Gene3D" id="2.60.40.2810">
    <property type="match status" value="1"/>
</dbReference>
<feature type="domain" description="Biofilm-associated protein BapA-like prefix-like" evidence="2">
    <location>
        <begin position="5"/>
        <end position="103"/>
    </location>
</feature>
<proteinExistence type="predicted"/>
<dbReference type="RefSeq" id="WP_347168323.1">
    <property type="nucleotide sequence ID" value="NZ_JBDNCH010000004.1"/>
</dbReference>
<sequence length="238" mass="25035">MKATIFPKAQNGSSEVFEGGRIALEAPSVVQLAIGPEQVLRFDRDGSDLVLVLKDGTRLVIEGFFVQDADGRNDLVFEDGNGVTWWAQYGEDWEGFDIAEIEDALLIPPLPLAALAGLGALAGGAALVARNDSPDSDTPAPNTPPAGEDASVTTPEDTPISGSVSAKDDDGDPLTFTLDGGPSNGTVTVNPDGSYEYVPNPDYTGGDSFTVTVDDGRGRHRHHHRQCHRHAGQRSAGG</sequence>
<protein>
    <submittedName>
        <fullName evidence="3">Ig-like domain-containing protein</fullName>
    </submittedName>
</protein>
<evidence type="ECO:0000313" key="3">
    <source>
        <dbReference type="EMBL" id="MEN9063224.1"/>
    </source>
</evidence>
<dbReference type="AlphaFoldDB" id="A0AAW9SGH5"/>
<keyword evidence="4" id="KW-1185">Reference proteome</keyword>
<feature type="region of interest" description="Disordered" evidence="1">
    <location>
        <begin position="130"/>
        <end position="238"/>
    </location>
</feature>
<organism evidence="3 4">
    <name type="scientific">Ponticoccus litoralis</name>
    <dbReference type="NCBI Taxonomy" id="422297"/>
    <lineage>
        <taxon>Bacteria</taxon>
        <taxon>Pseudomonadati</taxon>
        <taxon>Pseudomonadota</taxon>
        <taxon>Alphaproteobacteria</taxon>
        <taxon>Rhodobacterales</taxon>
        <taxon>Roseobacteraceae</taxon>
        <taxon>Ponticoccus</taxon>
    </lineage>
</organism>
<evidence type="ECO:0000313" key="4">
    <source>
        <dbReference type="Proteomes" id="UP001428774"/>
    </source>
</evidence>
<name>A0AAW9SGH5_9RHOB</name>
<comment type="caution">
    <text evidence="3">The sequence shown here is derived from an EMBL/GenBank/DDBJ whole genome shotgun (WGS) entry which is preliminary data.</text>
</comment>
<dbReference type="EMBL" id="JBDNCH010000004">
    <property type="protein sequence ID" value="MEN9063224.1"/>
    <property type="molecule type" value="Genomic_DNA"/>
</dbReference>
<dbReference type="NCBIfam" id="NF033677">
    <property type="entry name" value="biofilm_BapA_N"/>
    <property type="match status" value="1"/>
</dbReference>
<evidence type="ECO:0000256" key="1">
    <source>
        <dbReference type="SAM" id="MobiDB-lite"/>
    </source>
</evidence>
<reference evidence="3 4" key="1">
    <citation type="submission" date="2024-05" db="EMBL/GenBank/DDBJ databases">
        <title>Genome sequence of Ponticoccus litoralis KCCM 90028.</title>
        <authorList>
            <person name="Kim J.M."/>
            <person name="Lee J.K."/>
            <person name="Choi B.J."/>
            <person name="Bayburt H."/>
            <person name="Baek J.H."/>
            <person name="Jeon C.O."/>
        </authorList>
    </citation>
    <scope>NUCLEOTIDE SEQUENCE [LARGE SCALE GENOMIC DNA]</scope>
    <source>
        <strain evidence="3 4">KCCM 90028</strain>
    </source>
</reference>
<accession>A0AAW9SGH5</accession>
<gene>
    <name evidence="3" type="ORF">ABFB10_21780</name>
</gene>
<feature type="compositionally biased region" description="Polar residues" evidence="1">
    <location>
        <begin position="151"/>
        <end position="164"/>
    </location>
</feature>